<dbReference type="EMBL" id="CAJHUC010000387">
    <property type="protein sequence ID" value="CAD7695769.1"/>
    <property type="molecule type" value="Genomic_DNA"/>
</dbReference>
<dbReference type="InterPro" id="IPR018328">
    <property type="entry name" value="Rad4_beta-hairpin_dom3"/>
</dbReference>
<feature type="region of interest" description="Disordered" evidence="1">
    <location>
        <begin position="106"/>
        <end position="131"/>
    </location>
</feature>
<dbReference type="PANTHER" id="PTHR12135:SF0">
    <property type="entry name" value="DNA REPAIR PROTEIN COMPLEMENTING XP-C CELLS"/>
    <property type="match status" value="1"/>
</dbReference>
<name>A0A8S1ILF8_9CHLO</name>
<feature type="domain" description="Rad4 beta-hairpin" evidence="2">
    <location>
        <begin position="4"/>
        <end position="64"/>
    </location>
</feature>
<evidence type="ECO:0000256" key="1">
    <source>
        <dbReference type="SAM" id="MobiDB-lite"/>
    </source>
</evidence>
<dbReference type="GO" id="GO:0003697">
    <property type="term" value="F:single-stranded DNA binding"/>
    <property type="evidence" value="ECO:0007669"/>
    <property type="project" value="TreeGrafter"/>
</dbReference>
<dbReference type="GO" id="GO:0003684">
    <property type="term" value="F:damaged DNA binding"/>
    <property type="evidence" value="ECO:0007669"/>
    <property type="project" value="InterPro"/>
</dbReference>
<keyword evidence="4" id="KW-1185">Reference proteome</keyword>
<dbReference type="GO" id="GO:0000111">
    <property type="term" value="C:nucleotide-excision repair factor 2 complex"/>
    <property type="evidence" value="ECO:0007669"/>
    <property type="project" value="TreeGrafter"/>
</dbReference>
<dbReference type="GO" id="GO:0006289">
    <property type="term" value="P:nucleotide-excision repair"/>
    <property type="evidence" value="ECO:0007669"/>
    <property type="project" value="InterPro"/>
</dbReference>
<evidence type="ECO:0000259" key="2">
    <source>
        <dbReference type="SMART" id="SM01032"/>
    </source>
</evidence>
<dbReference type="Gene3D" id="3.30.70.2460">
    <property type="entry name" value="Rad4, beta-hairpin domain BHD3"/>
    <property type="match status" value="1"/>
</dbReference>
<dbReference type="AlphaFoldDB" id="A0A8S1ILF8"/>
<proteinExistence type="predicted"/>
<accession>A0A8S1ILF8</accession>
<reference evidence="3" key="1">
    <citation type="submission" date="2020-12" db="EMBL/GenBank/DDBJ databases">
        <authorList>
            <person name="Iha C."/>
        </authorList>
    </citation>
    <scope>NUCLEOTIDE SEQUENCE</scope>
</reference>
<dbReference type="InterPro" id="IPR004583">
    <property type="entry name" value="DNA_repair_Rad4"/>
</dbReference>
<protein>
    <recommendedName>
        <fullName evidence="2">Rad4 beta-hairpin domain-containing protein</fullName>
    </recommendedName>
</protein>
<dbReference type="Pfam" id="PF10405">
    <property type="entry name" value="BHD_3"/>
    <property type="match status" value="1"/>
</dbReference>
<dbReference type="GO" id="GO:0071942">
    <property type="term" value="C:XPC complex"/>
    <property type="evidence" value="ECO:0007669"/>
    <property type="project" value="TreeGrafter"/>
</dbReference>
<dbReference type="Proteomes" id="UP000708148">
    <property type="component" value="Unassembled WGS sequence"/>
</dbReference>
<evidence type="ECO:0000313" key="3">
    <source>
        <dbReference type="EMBL" id="CAD7695769.1"/>
    </source>
</evidence>
<dbReference type="GO" id="GO:0005737">
    <property type="term" value="C:cytoplasm"/>
    <property type="evidence" value="ECO:0007669"/>
    <property type="project" value="TreeGrafter"/>
</dbReference>
<dbReference type="PANTHER" id="PTHR12135">
    <property type="entry name" value="DNA REPAIR PROTEIN XP-C / RAD4"/>
    <property type="match status" value="1"/>
</dbReference>
<organism evidence="3 4">
    <name type="scientific">Ostreobium quekettii</name>
    <dbReference type="NCBI Taxonomy" id="121088"/>
    <lineage>
        <taxon>Eukaryota</taxon>
        <taxon>Viridiplantae</taxon>
        <taxon>Chlorophyta</taxon>
        <taxon>core chlorophytes</taxon>
        <taxon>Ulvophyceae</taxon>
        <taxon>TCBD clade</taxon>
        <taxon>Bryopsidales</taxon>
        <taxon>Ostreobineae</taxon>
        <taxon>Ostreobiaceae</taxon>
        <taxon>Ostreobium</taxon>
    </lineage>
</organism>
<evidence type="ECO:0000313" key="4">
    <source>
        <dbReference type="Proteomes" id="UP000708148"/>
    </source>
</evidence>
<dbReference type="InterPro" id="IPR042488">
    <property type="entry name" value="Rad4_BHD3_sf"/>
</dbReference>
<dbReference type="OrthoDB" id="300780at2759"/>
<dbReference type="GO" id="GO:0006298">
    <property type="term" value="P:mismatch repair"/>
    <property type="evidence" value="ECO:0007669"/>
    <property type="project" value="TreeGrafter"/>
</dbReference>
<gene>
    <name evidence="3" type="ORF">OSTQU699_LOCUS1130</name>
</gene>
<sequence>MLAALPEGTVHLRFPGLVPVCKDLGVDFAPAVVGFEYARGGRGVPKCEGVVVCEENEELVLAAYFEVQQHRAEAAEEKRRREAEAGWRSLLGAVWKRVQLSKRYSEDTEAADPTEGHRAENNACSAHESDPKCVGGESLIAGGAVSEGTRERCHGGLQLEIEDF</sequence>
<comment type="caution">
    <text evidence="3">The sequence shown here is derived from an EMBL/GenBank/DDBJ whole genome shotgun (WGS) entry which is preliminary data.</text>
</comment>
<dbReference type="SMART" id="SM01032">
    <property type="entry name" value="BHD_3"/>
    <property type="match status" value="1"/>
</dbReference>